<dbReference type="SUPFAM" id="SSF141729">
    <property type="entry name" value="FimD N-terminal domain-like"/>
    <property type="match status" value="1"/>
</dbReference>
<dbReference type="GO" id="GO:0015473">
    <property type="term" value="F:fimbrial usher porin activity"/>
    <property type="evidence" value="ECO:0007669"/>
    <property type="project" value="InterPro"/>
</dbReference>
<keyword evidence="9 10" id="KW-0998">Cell outer membrane</keyword>
<dbReference type="PROSITE" id="PS01151">
    <property type="entry name" value="FIMBRIAL_USHER"/>
    <property type="match status" value="1"/>
</dbReference>
<gene>
    <name evidence="13" type="ORF">ALP65_00609</name>
</gene>
<dbReference type="InterPro" id="IPR018030">
    <property type="entry name" value="Fimbrial_membr_usher_CS"/>
</dbReference>
<evidence type="ECO:0000256" key="2">
    <source>
        <dbReference type="ARBA" id="ARBA00008064"/>
    </source>
</evidence>
<dbReference type="InterPro" id="IPR042186">
    <property type="entry name" value="FimD_plug_dom"/>
</dbReference>
<organism evidence="13 14">
    <name type="scientific">Pseudomonas aeruginosa</name>
    <dbReference type="NCBI Taxonomy" id="287"/>
    <lineage>
        <taxon>Bacteria</taxon>
        <taxon>Pseudomonadati</taxon>
        <taxon>Pseudomonadota</taxon>
        <taxon>Gammaproteobacteria</taxon>
        <taxon>Pseudomonadales</taxon>
        <taxon>Pseudomonadaceae</taxon>
        <taxon>Pseudomonas</taxon>
    </lineage>
</organism>
<evidence type="ECO:0000256" key="7">
    <source>
        <dbReference type="ARBA" id="ARBA00022729"/>
    </source>
</evidence>
<dbReference type="PANTHER" id="PTHR30451:SF21">
    <property type="entry name" value="FIMBRIAL USHER DOMAIN-CONTAINING PROTEIN YDET-RELATED"/>
    <property type="match status" value="1"/>
</dbReference>
<dbReference type="InterPro" id="IPR025885">
    <property type="entry name" value="PapC_N"/>
</dbReference>
<keyword evidence="6 10" id="KW-0812">Transmembrane</keyword>
<comment type="similarity">
    <text evidence="2 10">Belongs to the fimbrial export usher family.</text>
</comment>
<accession>A0A3M5E1D6</accession>
<evidence type="ECO:0008006" key="15">
    <source>
        <dbReference type="Google" id="ProtNLM"/>
    </source>
</evidence>
<evidence type="ECO:0000259" key="11">
    <source>
        <dbReference type="Pfam" id="PF13953"/>
    </source>
</evidence>
<dbReference type="EMBL" id="RBSQ01000584">
    <property type="protein sequence ID" value="RMS55373.1"/>
    <property type="molecule type" value="Genomic_DNA"/>
</dbReference>
<comment type="caution">
    <text evidence="13">The sequence shown here is derived from an EMBL/GenBank/DDBJ whole genome shotgun (WGS) entry which is preliminary data.</text>
</comment>
<dbReference type="FunFam" id="2.60.40.2610:FF:000001">
    <property type="entry name" value="Outer membrane fimbrial usher protein"/>
    <property type="match status" value="1"/>
</dbReference>
<dbReference type="Gene3D" id="2.60.40.2070">
    <property type="match status" value="1"/>
</dbReference>
<dbReference type="Gene3D" id="2.60.40.2610">
    <property type="entry name" value="Outer membrane usher protein FimD, plug domain"/>
    <property type="match status" value="1"/>
</dbReference>
<keyword evidence="7" id="KW-0732">Signal</keyword>
<feature type="domain" description="PapC N-terminal" evidence="12">
    <location>
        <begin position="51"/>
        <end position="199"/>
    </location>
</feature>
<dbReference type="InterPro" id="IPR037224">
    <property type="entry name" value="PapC_N_sf"/>
</dbReference>
<keyword evidence="5 10" id="KW-1029">Fimbrium biogenesis</keyword>
<evidence type="ECO:0000256" key="9">
    <source>
        <dbReference type="ARBA" id="ARBA00023237"/>
    </source>
</evidence>
<dbReference type="FunFam" id="2.60.40.3110:FF:000001">
    <property type="entry name" value="Putative fimbrial outer membrane usher"/>
    <property type="match status" value="1"/>
</dbReference>
<evidence type="ECO:0000313" key="14">
    <source>
        <dbReference type="Proteomes" id="UP000270834"/>
    </source>
</evidence>
<evidence type="ECO:0000256" key="10">
    <source>
        <dbReference type="RuleBase" id="RU003884"/>
    </source>
</evidence>
<dbReference type="GO" id="GO:0009297">
    <property type="term" value="P:pilus assembly"/>
    <property type="evidence" value="ECO:0007669"/>
    <property type="project" value="InterPro"/>
</dbReference>
<dbReference type="InterPro" id="IPR025949">
    <property type="entry name" value="PapC-like_C"/>
</dbReference>
<evidence type="ECO:0000256" key="4">
    <source>
        <dbReference type="ARBA" id="ARBA00022452"/>
    </source>
</evidence>
<dbReference type="Gene3D" id="2.60.40.3110">
    <property type="match status" value="1"/>
</dbReference>
<dbReference type="Pfam" id="PF13954">
    <property type="entry name" value="PapC_N"/>
    <property type="match status" value="1"/>
</dbReference>
<evidence type="ECO:0000256" key="1">
    <source>
        <dbReference type="ARBA" id="ARBA00004571"/>
    </source>
</evidence>
<dbReference type="Pfam" id="PF13953">
    <property type="entry name" value="PapC_C"/>
    <property type="match status" value="1"/>
</dbReference>
<evidence type="ECO:0000259" key="12">
    <source>
        <dbReference type="Pfam" id="PF13954"/>
    </source>
</evidence>
<dbReference type="InterPro" id="IPR000015">
    <property type="entry name" value="Fimb_usher"/>
</dbReference>
<reference evidence="13 14" key="1">
    <citation type="submission" date="2018-08" db="EMBL/GenBank/DDBJ databases">
        <title>Recombination of ecologically and evolutionarily significant loci maintains genetic cohesion in the Pseudomonas syringae species complex.</title>
        <authorList>
            <person name="Dillon M."/>
            <person name="Thakur S."/>
            <person name="Almeida R.N.D."/>
            <person name="Weir B.S."/>
            <person name="Guttman D.S."/>
        </authorList>
    </citation>
    <scope>NUCLEOTIDE SEQUENCE [LARGE SCALE GENOMIC DNA]</scope>
    <source>
        <strain evidence="13 14">ICMP 7846</strain>
    </source>
</reference>
<proteinExistence type="inferred from homology"/>
<evidence type="ECO:0000256" key="3">
    <source>
        <dbReference type="ARBA" id="ARBA00022448"/>
    </source>
</evidence>
<keyword evidence="8 10" id="KW-0472">Membrane</keyword>
<evidence type="ECO:0000256" key="8">
    <source>
        <dbReference type="ARBA" id="ARBA00023136"/>
    </source>
</evidence>
<dbReference type="PANTHER" id="PTHR30451">
    <property type="entry name" value="OUTER MEMBRANE USHER PROTEIN"/>
    <property type="match status" value="1"/>
</dbReference>
<name>A0A3M5E1D6_PSEAI</name>
<feature type="domain" description="PapC-like C-terminal" evidence="11">
    <location>
        <begin position="774"/>
        <end position="835"/>
    </location>
</feature>
<protein>
    <recommendedName>
        <fullName evidence="15">Usher CupC3</fullName>
    </recommendedName>
</protein>
<keyword evidence="3 10" id="KW-0813">Transport</keyword>
<evidence type="ECO:0000256" key="5">
    <source>
        <dbReference type="ARBA" id="ARBA00022558"/>
    </source>
</evidence>
<dbReference type="Gene3D" id="3.10.20.410">
    <property type="match status" value="1"/>
</dbReference>
<comment type="subcellular location">
    <subcellularLocation>
        <location evidence="1 10">Cell outer membrane</location>
        <topology evidence="1 10">Multi-pass membrane protein</topology>
    </subcellularLocation>
</comment>
<dbReference type="InterPro" id="IPR043142">
    <property type="entry name" value="PapC-like_C_sf"/>
</dbReference>
<evidence type="ECO:0000256" key="6">
    <source>
        <dbReference type="ARBA" id="ARBA00022692"/>
    </source>
</evidence>
<evidence type="ECO:0000313" key="13">
    <source>
        <dbReference type="EMBL" id="RMS55373.1"/>
    </source>
</evidence>
<dbReference type="Proteomes" id="UP000270834">
    <property type="component" value="Unassembled WGS sequence"/>
</dbReference>
<dbReference type="GO" id="GO:0009279">
    <property type="term" value="C:cell outer membrane"/>
    <property type="evidence" value="ECO:0007669"/>
    <property type="project" value="UniProtKB-SubCell"/>
</dbReference>
<sequence length="854" mass="93234">MGVSVLSEISPRNIRVAIFRKKFDFELSVYSRSSCLMALGLALPAVTFAVEFNAEFLNNEGGAPVELKYFENGNSVSPGTYSVDIHLNQIMIRREDVVFSADPETGSVRPVVRVGLLKEIGVDIARLTRDKLIPDNLENNTPLNVAELIPGASIEFDVNSLSLLVSIPQLYVQRHSRGYVDPSLWDDGVTALFSNYQANFTRNTNFGQNSDYRYLGLRNGFNLFGWRLRNDSSLSGGTGMRNKFSSNRTYVERDIRALKGTLSLGELYTSAQGDAFESVRMRGVQLQSDIGMLPDNEISYTPVVRGIAETNATVEVSQNGFVIYSTNVPPGAFEITDIYPSGSNGDLEVKIIEADGRQRSFKQSYSYLPVMTRKGNLRYGLAAGEYHNDGQPSVNLLQGSAVYGLSDRVTGFGGLLAAEKYNATNLGLGFNTPLGGFSADVTHSQSRTRRGGRNQGQSLRLLYSKTINATETSFTVVGYRYSTEGYRTLSQHIDDMSEESYLYGSSSSRQKSRIDLTVNQTLFRRSSLYLTAGETTYWNRPGSSRRVQFGFSSGIKRASYSLAVSRTQETGSFGRSDTQFTASVSIPLGGSARSSQVYANAVSSQHGDSSLNTGISGYLDEANAFNYSAQANYSKDGGNSGSVGLGWDTSKAKLSANYSQGRDNKQINLGASGSVVVHSGGVTFGQPVGETFGLVEVPEVGGVGLDGYSSVRTDGRGYAVLPYMQPYRYNWVNLDTNTLGSDTEISDSTQMAVPTRGAVIAKRFSAESGRRVQFDLSMDSGGKIPFGAQAYDKEERVVGMVDNLSRLLVFGIEDQGRLSIRWSDGSCSVDYQLPPRNKDLTYERVALSCRRSSI</sequence>
<dbReference type="AlphaFoldDB" id="A0A3M5E1D6"/>
<keyword evidence="4" id="KW-1134">Transmembrane beta strand</keyword>
<dbReference type="Pfam" id="PF00577">
    <property type="entry name" value="Usher"/>
    <property type="match status" value="1"/>
</dbReference>